<gene>
    <name evidence="2" type="ORF">llap_7804</name>
</gene>
<dbReference type="OrthoDB" id="9950805at2759"/>
<dbReference type="AlphaFoldDB" id="A0A2I0U755"/>
<feature type="region of interest" description="Disordered" evidence="1">
    <location>
        <begin position="45"/>
        <end position="64"/>
    </location>
</feature>
<name>A0A2I0U755_LIMLA</name>
<feature type="compositionally biased region" description="Acidic residues" evidence="1">
    <location>
        <begin position="46"/>
        <end position="57"/>
    </location>
</feature>
<proteinExistence type="predicted"/>
<protein>
    <submittedName>
        <fullName evidence="2">Uncharacterized protein</fullName>
    </submittedName>
</protein>
<accession>A0A2I0U755</accession>
<sequence>MCLGSSVAAMYSKSASEGSSICGVEQLRSRQAAPLAQTEICAAELEKEEEEEEEEEEGKGRNEGRAVCESYWLLKIDVVL</sequence>
<evidence type="ECO:0000256" key="1">
    <source>
        <dbReference type="SAM" id="MobiDB-lite"/>
    </source>
</evidence>
<dbReference type="Proteomes" id="UP000233556">
    <property type="component" value="Unassembled WGS sequence"/>
</dbReference>
<evidence type="ECO:0000313" key="3">
    <source>
        <dbReference type="Proteomes" id="UP000233556"/>
    </source>
</evidence>
<keyword evidence="3" id="KW-1185">Reference proteome</keyword>
<reference evidence="3" key="2">
    <citation type="submission" date="2017-12" db="EMBL/GenBank/DDBJ databases">
        <title>Genome sequence of the Bar-tailed Godwit (Limosa lapponica baueri).</title>
        <authorList>
            <person name="Lima N.C.B."/>
            <person name="Parody-Merino A.M."/>
            <person name="Battley P.F."/>
            <person name="Fidler A.E."/>
            <person name="Prosdocimi F."/>
        </authorList>
    </citation>
    <scope>NUCLEOTIDE SEQUENCE [LARGE SCALE GENOMIC DNA]</scope>
</reference>
<evidence type="ECO:0000313" key="2">
    <source>
        <dbReference type="EMBL" id="PKU41896.1"/>
    </source>
</evidence>
<reference evidence="3" key="1">
    <citation type="submission" date="2017-11" db="EMBL/GenBank/DDBJ databases">
        <authorList>
            <person name="Lima N.C."/>
            <person name="Parody-Merino A.M."/>
            <person name="Battley P.F."/>
            <person name="Fidler A.E."/>
            <person name="Prosdocimi F."/>
        </authorList>
    </citation>
    <scope>NUCLEOTIDE SEQUENCE [LARGE SCALE GENOMIC DNA]</scope>
</reference>
<dbReference type="EMBL" id="KZ506060">
    <property type="protein sequence ID" value="PKU41896.1"/>
    <property type="molecule type" value="Genomic_DNA"/>
</dbReference>
<organism evidence="2 3">
    <name type="scientific">Limosa lapponica baueri</name>
    <dbReference type="NCBI Taxonomy" id="1758121"/>
    <lineage>
        <taxon>Eukaryota</taxon>
        <taxon>Metazoa</taxon>
        <taxon>Chordata</taxon>
        <taxon>Craniata</taxon>
        <taxon>Vertebrata</taxon>
        <taxon>Euteleostomi</taxon>
        <taxon>Archelosauria</taxon>
        <taxon>Archosauria</taxon>
        <taxon>Dinosauria</taxon>
        <taxon>Saurischia</taxon>
        <taxon>Theropoda</taxon>
        <taxon>Coelurosauria</taxon>
        <taxon>Aves</taxon>
        <taxon>Neognathae</taxon>
        <taxon>Neoaves</taxon>
        <taxon>Charadriiformes</taxon>
        <taxon>Scolopacidae</taxon>
        <taxon>Limosa</taxon>
    </lineage>
</organism>